<evidence type="ECO:0000313" key="1">
    <source>
        <dbReference type="EMBL" id="KAF2019334.1"/>
    </source>
</evidence>
<protein>
    <submittedName>
        <fullName evidence="1">Uncharacterized protein</fullName>
    </submittedName>
</protein>
<dbReference type="RefSeq" id="XP_033387673.1">
    <property type="nucleotide sequence ID" value="XM_033520863.1"/>
</dbReference>
<proteinExistence type="predicted"/>
<dbReference type="EMBL" id="ML978067">
    <property type="protein sequence ID" value="KAF2019334.1"/>
    <property type="molecule type" value="Genomic_DNA"/>
</dbReference>
<name>A0A6A5Y498_9PLEO</name>
<sequence length="244" mass="25813">MSMNLHPHRCIKVAVVTLVNGHQQHPQLHSFQFLISFLTVISSDIAIHSKHIHSISSSPLFPLFSIPQFSHINIKMRSAVIIALTASAVALPLGEFFDNFFGNKATFTAIDPPVFPHTAANVGTGTIGTGTATGTVGVPSQGTSLPSTYPGTEPVATATATNAPYWKQKRDKIVGTASTYPGTGGPTAYPTAPAGTASMGIYYEEPAEFTPLKINYQLAETSSVIPIPTPTFSWGTETEATQAA</sequence>
<organism evidence="1 2">
    <name type="scientific">Aaosphaeria arxii CBS 175.79</name>
    <dbReference type="NCBI Taxonomy" id="1450172"/>
    <lineage>
        <taxon>Eukaryota</taxon>
        <taxon>Fungi</taxon>
        <taxon>Dikarya</taxon>
        <taxon>Ascomycota</taxon>
        <taxon>Pezizomycotina</taxon>
        <taxon>Dothideomycetes</taxon>
        <taxon>Pleosporomycetidae</taxon>
        <taxon>Pleosporales</taxon>
        <taxon>Pleosporales incertae sedis</taxon>
        <taxon>Aaosphaeria</taxon>
    </lineage>
</organism>
<dbReference type="Proteomes" id="UP000799778">
    <property type="component" value="Unassembled WGS sequence"/>
</dbReference>
<accession>A0A6A5Y498</accession>
<evidence type="ECO:0000313" key="2">
    <source>
        <dbReference type="Proteomes" id="UP000799778"/>
    </source>
</evidence>
<reference evidence="1" key="1">
    <citation type="journal article" date="2020" name="Stud. Mycol.">
        <title>101 Dothideomycetes genomes: a test case for predicting lifestyles and emergence of pathogens.</title>
        <authorList>
            <person name="Haridas S."/>
            <person name="Albert R."/>
            <person name="Binder M."/>
            <person name="Bloem J."/>
            <person name="Labutti K."/>
            <person name="Salamov A."/>
            <person name="Andreopoulos B."/>
            <person name="Baker S."/>
            <person name="Barry K."/>
            <person name="Bills G."/>
            <person name="Bluhm B."/>
            <person name="Cannon C."/>
            <person name="Castanera R."/>
            <person name="Culley D."/>
            <person name="Daum C."/>
            <person name="Ezra D."/>
            <person name="Gonzalez J."/>
            <person name="Henrissat B."/>
            <person name="Kuo A."/>
            <person name="Liang C."/>
            <person name="Lipzen A."/>
            <person name="Lutzoni F."/>
            <person name="Magnuson J."/>
            <person name="Mondo S."/>
            <person name="Nolan M."/>
            <person name="Ohm R."/>
            <person name="Pangilinan J."/>
            <person name="Park H.-J."/>
            <person name="Ramirez L."/>
            <person name="Alfaro M."/>
            <person name="Sun H."/>
            <person name="Tritt A."/>
            <person name="Yoshinaga Y."/>
            <person name="Zwiers L.-H."/>
            <person name="Turgeon B."/>
            <person name="Goodwin S."/>
            <person name="Spatafora J."/>
            <person name="Crous P."/>
            <person name="Grigoriev I."/>
        </authorList>
    </citation>
    <scope>NUCLEOTIDE SEQUENCE</scope>
    <source>
        <strain evidence="1">CBS 175.79</strain>
    </source>
</reference>
<keyword evidence="2" id="KW-1185">Reference proteome</keyword>
<gene>
    <name evidence="1" type="ORF">BU24DRAFT_117566</name>
</gene>
<dbReference type="GeneID" id="54278260"/>
<dbReference type="AlphaFoldDB" id="A0A6A5Y498"/>